<reference evidence="2 3" key="1">
    <citation type="submission" date="2019-03" db="EMBL/GenBank/DDBJ databases">
        <title>Genomic Encyclopedia of Archaeal and Bacterial Type Strains, Phase II (KMG-II): from individual species to whole genera.</title>
        <authorList>
            <person name="Goeker M."/>
        </authorList>
    </citation>
    <scope>NUCLEOTIDE SEQUENCE [LARGE SCALE GENOMIC DNA]</scope>
    <source>
        <strain evidence="2 3">DSM 25233</strain>
    </source>
</reference>
<dbReference type="Proteomes" id="UP000294749">
    <property type="component" value="Unassembled WGS sequence"/>
</dbReference>
<dbReference type="Pfam" id="PF03988">
    <property type="entry name" value="DUF347"/>
    <property type="match status" value="4"/>
</dbReference>
<dbReference type="RefSeq" id="WP_133685744.1">
    <property type="nucleotide sequence ID" value="NZ_SOAY01000010.1"/>
</dbReference>
<dbReference type="OrthoDB" id="9794709at2"/>
<evidence type="ECO:0000313" key="3">
    <source>
        <dbReference type="Proteomes" id="UP000294749"/>
    </source>
</evidence>
<proteinExistence type="predicted"/>
<name>A0A4R7K6R4_9FLAO</name>
<evidence type="ECO:0000313" key="2">
    <source>
        <dbReference type="EMBL" id="TDT46252.1"/>
    </source>
</evidence>
<dbReference type="AlphaFoldDB" id="A0A4R7K6R4"/>
<feature type="transmembrane region" description="Helical" evidence="1">
    <location>
        <begin position="64"/>
        <end position="83"/>
    </location>
</feature>
<gene>
    <name evidence="2" type="ORF">CLV90_0298</name>
</gene>
<keyword evidence="1" id="KW-1133">Transmembrane helix</keyword>
<feature type="transmembrane region" description="Helical" evidence="1">
    <location>
        <begin position="187"/>
        <end position="207"/>
    </location>
</feature>
<feature type="transmembrane region" description="Helical" evidence="1">
    <location>
        <begin position="133"/>
        <end position="152"/>
    </location>
</feature>
<feature type="transmembrane region" description="Helical" evidence="1">
    <location>
        <begin position="158"/>
        <end position="180"/>
    </location>
</feature>
<keyword evidence="1" id="KW-0812">Transmembrane</keyword>
<evidence type="ECO:0000256" key="1">
    <source>
        <dbReference type="SAM" id="Phobius"/>
    </source>
</evidence>
<keyword evidence="3" id="KW-1185">Reference proteome</keyword>
<organism evidence="2 3">
    <name type="scientific">Maribacter spongiicola</name>
    <dbReference type="NCBI Taxonomy" id="1206753"/>
    <lineage>
        <taxon>Bacteria</taxon>
        <taxon>Pseudomonadati</taxon>
        <taxon>Bacteroidota</taxon>
        <taxon>Flavobacteriia</taxon>
        <taxon>Flavobacteriales</taxon>
        <taxon>Flavobacteriaceae</taxon>
        <taxon>Maribacter</taxon>
    </lineage>
</organism>
<keyword evidence="1" id="KW-0472">Membrane</keyword>
<accession>A0A4R7K6R4</accession>
<dbReference type="EMBL" id="SOAY01000010">
    <property type="protein sequence ID" value="TDT46252.1"/>
    <property type="molecule type" value="Genomic_DNA"/>
</dbReference>
<feature type="transmembrane region" description="Helical" evidence="1">
    <location>
        <begin position="31"/>
        <end position="57"/>
    </location>
</feature>
<protein>
    <submittedName>
        <fullName evidence="2">Putative membrane-anchored protein</fullName>
    </submittedName>
</protein>
<dbReference type="InterPro" id="IPR007136">
    <property type="entry name" value="DUF347"/>
</dbReference>
<comment type="caution">
    <text evidence="2">The sequence shown here is derived from an EMBL/GenBank/DDBJ whole genome shotgun (WGS) entry which is preliminary data.</text>
</comment>
<sequence>MNSLNKVAQVTLLFWLMKIVATTLGETLGDFIAQTLGLGYTVGILITLTFFGIALIIQLTRKKYIPVWFWLVIIATTTLGTEISDFIDRSLNLGYTWGSLLLFLGLLTTLFLWNKKYHHLVVFPILDRNTEIYYWIAILFSNSLGTAFGDYLSDVIGLSYLSGAFVTASIIVLVVLLHYFTKINEIILFWIAFIFTRPFGATFGDFLTKPIVKGGLDLGTLNASIVSIILMVILIGISHRLENAKLNGKQ</sequence>
<feature type="transmembrane region" description="Helical" evidence="1">
    <location>
        <begin position="219"/>
        <end position="237"/>
    </location>
</feature>
<feature type="transmembrane region" description="Helical" evidence="1">
    <location>
        <begin position="95"/>
        <end position="113"/>
    </location>
</feature>